<feature type="compositionally biased region" description="Pro residues" evidence="1">
    <location>
        <begin position="123"/>
        <end position="137"/>
    </location>
</feature>
<evidence type="ECO:0000313" key="2">
    <source>
        <dbReference type="EMBL" id="KAK1736496.1"/>
    </source>
</evidence>
<dbReference type="Proteomes" id="UP001224775">
    <property type="component" value="Unassembled WGS sequence"/>
</dbReference>
<name>A0AAD9D703_9STRA</name>
<evidence type="ECO:0000313" key="3">
    <source>
        <dbReference type="Proteomes" id="UP001224775"/>
    </source>
</evidence>
<feature type="region of interest" description="Disordered" evidence="1">
    <location>
        <begin position="147"/>
        <end position="166"/>
    </location>
</feature>
<dbReference type="EMBL" id="JATAAI010000028">
    <property type="protein sequence ID" value="KAK1736496.1"/>
    <property type="molecule type" value="Genomic_DNA"/>
</dbReference>
<feature type="compositionally biased region" description="Basic and acidic residues" evidence="1">
    <location>
        <begin position="89"/>
        <end position="115"/>
    </location>
</feature>
<protein>
    <submittedName>
        <fullName evidence="2">Uncharacterized protein</fullName>
    </submittedName>
</protein>
<feature type="region of interest" description="Disordered" evidence="1">
    <location>
        <begin position="89"/>
        <end position="142"/>
    </location>
</feature>
<comment type="caution">
    <text evidence="2">The sequence shown here is derived from an EMBL/GenBank/DDBJ whole genome shotgun (WGS) entry which is preliminary data.</text>
</comment>
<gene>
    <name evidence="2" type="ORF">QTG54_012518</name>
</gene>
<dbReference type="AlphaFoldDB" id="A0AAD9D703"/>
<sequence length="166" mass="19204">MIDSRRMKFLAKVVRSQRLAPARQMLIAYVDNPRPQGRPIISCKASMIESLQRFGKYNGLHIDDKGSLKLWYVEACNDPFWGNCLERFKRQDPDDKVPPERPAHPECPDEEEHHRYNTRSSTQPPPPTPPRNQPPSRPEIRSMILQEMTGVEDTIQKESVTTSETH</sequence>
<organism evidence="2 3">
    <name type="scientific">Skeletonema marinoi</name>
    <dbReference type="NCBI Taxonomy" id="267567"/>
    <lineage>
        <taxon>Eukaryota</taxon>
        <taxon>Sar</taxon>
        <taxon>Stramenopiles</taxon>
        <taxon>Ochrophyta</taxon>
        <taxon>Bacillariophyta</taxon>
        <taxon>Coscinodiscophyceae</taxon>
        <taxon>Thalassiosirophycidae</taxon>
        <taxon>Thalassiosirales</taxon>
        <taxon>Skeletonemataceae</taxon>
        <taxon>Skeletonema</taxon>
        <taxon>Skeletonema marinoi-dohrnii complex</taxon>
    </lineage>
</organism>
<keyword evidence="3" id="KW-1185">Reference proteome</keyword>
<evidence type="ECO:0000256" key="1">
    <source>
        <dbReference type="SAM" id="MobiDB-lite"/>
    </source>
</evidence>
<reference evidence="2" key="1">
    <citation type="submission" date="2023-06" db="EMBL/GenBank/DDBJ databases">
        <title>Survivors Of The Sea: Transcriptome response of Skeletonema marinoi to long-term dormancy.</title>
        <authorList>
            <person name="Pinder M.I.M."/>
            <person name="Kourtchenko O."/>
            <person name="Robertson E.K."/>
            <person name="Larsson T."/>
            <person name="Maumus F."/>
            <person name="Osuna-Cruz C.M."/>
            <person name="Vancaester E."/>
            <person name="Stenow R."/>
            <person name="Vandepoele K."/>
            <person name="Ploug H."/>
            <person name="Bruchert V."/>
            <person name="Godhe A."/>
            <person name="Topel M."/>
        </authorList>
    </citation>
    <scope>NUCLEOTIDE SEQUENCE</scope>
    <source>
        <strain evidence="2">R05AC</strain>
    </source>
</reference>
<proteinExistence type="predicted"/>
<accession>A0AAD9D703</accession>
<feature type="compositionally biased region" description="Polar residues" evidence="1">
    <location>
        <begin position="157"/>
        <end position="166"/>
    </location>
</feature>